<dbReference type="PROSITE" id="PS51843">
    <property type="entry name" value="NR_LBD"/>
    <property type="match status" value="1"/>
</dbReference>
<dbReference type="InterPro" id="IPR000536">
    <property type="entry name" value="Nucl_hrmn_rcpt_lig-bd"/>
</dbReference>
<evidence type="ECO:0000259" key="13">
    <source>
        <dbReference type="PROSITE" id="PS51843"/>
    </source>
</evidence>
<dbReference type="GO" id="GO:0005737">
    <property type="term" value="C:cytoplasm"/>
    <property type="evidence" value="ECO:0007669"/>
    <property type="project" value="UniProtKB-SubCell"/>
</dbReference>
<dbReference type="GO" id="GO:0000978">
    <property type="term" value="F:RNA polymerase II cis-regulatory region sequence-specific DNA binding"/>
    <property type="evidence" value="ECO:0007669"/>
    <property type="project" value="TreeGrafter"/>
</dbReference>
<organism evidence="14 15">
    <name type="scientific">Neogobius melanostomus</name>
    <name type="common">round goby</name>
    <dbReference type="NCBI Taxonomy" id="47308"/>
    <lineage>
        <taxon>Eukaryota</taxon>
        <taxon>Metazoa</taxon>
        <taxon>Chordata</taxon>
        <taxon>Craniata</taxon>
        <taxon>Vertebrata</taxon>
        <taxon>Euteleostomi</taxon>
        <taxon>Actinopterygii</taxon>
        <taxon>Neopterygii</taxon>
        <taxon>Teleostei</taxon>
        <taxon>Neoteleostei</taxon>
        <taxon>Acanthomorphata</taxon>
        <taxon>Gobiaria</taxon>
        <taxon>Gobiiformes</taxon>
        <taxon>Gobioidei</taxon>
        <taxon>Gobiidae</taxon>
        <taxon>Benthophilinae</taxon>
        <taxon>Neogobiini</taxon>
        <taxon>Neogobius</taxon>
    </lineage>
</organism>
<dbReference type="Gene3D" id="1.10.565.10">
    <property type="entry name" value="Retinoid X Receptor"/>
    <property type="match status" value="1"/>
</dbReference>
<evidence type="ECO:0000313" key="14">
    <source>
        <dbReference type="Ensembl" id="ENSNMLP00000021090.1"/>
    </source>
</evidence>
<keyword evidence="5 10" id="KW-0805">Transcription regulation</keyword>
<dbReference type="Pfam" id="PF00105">
    <property type="entry name" value="zf-C4"/>
    <property type="match status" value="1"/>
</dbReference>
<dbReference type="SUPFAM" id="SSF48508">
    <property type="entry name" value="Nuclear receptor ligand-binding domain"/>
    <property type="match status" value="1"/>
</dbReference>
<feature type="compositionally biased region" description="Low complexity" evidence="11">
    <location>
        <begin position="14"/>
        <end position="49"/>
    </location>
</feature>
<feature type="domain" description="Nuclear receptor" evidence="12">
    <location>
        <begin position="63"/>
        <end position="139"/>
    </location>
</feature>
<feature type="compositionally biased region" description="Low complexity" evidence="11">
    <location>
        <begin position="164"/>
        <end position="208"/>
    </location>
</feature>
<keyword evidence="4 10" id="KW-0862">Zinc</keyword>
<dbReference type="PANTHER" id="PTHR24082:SF112">
    <property type="entry name" value="NUCLEAR RECEPTOR SUBFAMILY 1 GROUP D MEMBER 2"/>
    <property type="match status" value="1"/>
</dbReference>
<evidence type="ECO:0000256" key="4">
    <source>
        <dbReference type="ARBA" id="ARBA00022833"/>
    </source>
</evidence>
<name>A0A8C6TJB6_9GOBI</name>
<proteinExistence type="inferred from homology"/>
<dbReference type="CDD" id="cd07166">
    <property type="entry name" value="NR_DBD_REV_ERB"/>
    <property type="match status" value="1"/>
</dbReference>
<evidence type="ECO:0000256" key="11">
    <source>
        <dbReference type="SAM" id="MobiDB-lite"/>
    </source>
</evidence>
<evidence type="ECO:0000313" key="15">
    <source>
        <dbReference type="Proteomes" id="UP000694523"/>
    </source>
</evidence>
<keyword evidence="7 10" id="KW-0804">Transcription</keyword>
<dbReference type="Gene3D" id="3.30.50.10">
    <property type="entry name" value="Erythroid Transcription Factor GATA-1, subunit A"/>
    <property type="match status" value="1"/>
</dbReference>
<evidence type="ECO:0000256" key="8">
    <source>
        <dbReference type="ARBA" id="ARBA00023170"/>
    </source>
</evidence>
<dbReference type="PRINTS" id="PR00047">
    <property type="entry name" value="STROIDFINGER"/>
</dbReference>
<protein>
    <submittedName>
        <fullName evidence="14">Nuclear receptor subfamily 1, group D, member 2b</fullName>
    </submittedName>
</protein>
<dbReference type="InterPro" id="IPR013088">
    <property type="entry name" value="Znf_NHR/GATA"/>
</dbReference>
<dbReference type="GO" id="GO:0045944">
    <property type="term" value="P:positive regulation of transcription by RNA polymerase II"/>
    <property type="evidence" value="ECO:0007669"/>
    <property type="project" value="TreeGrafter"/>
</dbReference>
<dbReference type="InterPro" id="IPR035500">
    <property type="entry name" value="NHR-like_dom_sf"/>
</dbReference>
<evidence type="ECO:0000256" key="3">
    <source>
        <dbReference type="ARBA" id="ARBA00022771"/>
    </source>
</evidence>
<keyword evidence="3 10" id="KW-0863">Zinc-finger</keyword>
<dbReference type="GO" id="GO:0009755">
    <property type="term" value="P:hormone-mediated signaling pathway"/>
    <property type="evidence" value="ECO:0007669"/>
    <property type="project" value="TreeGrafter"/>
</dbReference>
<dbReference type="PANTHER" id="PTHR24082">
    <property type="entry name" value="NUCLEAR HORMONE RECEPTOR"/>
    <property type="match status" value="1"/>
</dbReference>
<dbReference type="GO" id="GO:0030154">
    <property type="term" value="P:cell differentiation"/>
    <property type="evidence" value="ECO:0007669"/>
    <property type="project" value="TreeGrafter"/>
</dbReference>
<evidence type="ECO:0000256" key="2">
    <source>
        <dbReference type="ARBA" id="ARBA00022723"/>
    </source>
</evidence>
<keyword evidence="2 10" id="KW-0479">Metal-binding</keyword>
<keyword evidence="6 10" id="KW-0238">DNA-binding</keyword>
<keyword evidence="8 10" id="KW-0675">Receptor</keyword>
<evidence type="ECO:0000256" key="10">
    <source>
        <dbReference type="RuleBase" id="RU004334"/>
    </source>
</evidence>
<comment type="subcellular location">
    <subcellularLocation>
        <location evidence="1">Cytoplasm</location>
    </subcellularLocation>
    <subcellularLocation>
        <location evidence="10">Nucleus</location>
    </subcellularLocation>
</comment>
<dbReference type="AlphaFoldDB" id="A0A8C6TJB6"/>
<dbReference type="SMART" id="SM00430">
    <property type="entry name" value="HOLI"/>
    <property type="match status" value="1"/>
</dbReference>
<reference evidence="14" key="1">
    <citation type="submission" date="2025-08" db="UniProtKB">
        <authorList>
            <consortium name="Ensembl"/>
        </authorList>
    </citation>
    <scope>IDENTIFICATION</scope>
</reference>
<comment type="similarity">
    <text evidence="10">Belongs to the nuclear hormone receptor family.</text>
</comment>
<dbReference type="InterPro" id="IPR001628">
    <property type="entry name" value="Znf_hrmn_rcpt"/>
</dbReference>
<dbReference type="SUPFAM" id="SSF57716">
    <property type="entry name" value="Glucocorticoid receptor-like (DNA-binding domain)"/>
    <property type="match status" value="1"/>
</dbReference>
<dbReference type="SMART" id="SM00399">
    <property type="entry name" value="ZnF_C4"/>
    <property type="match status" value="1"/>
</dbReference>
<accession>A0A8C6TJB6</accession>
<dbReference type="InterPro" id="IPR050234">
    <property type="entry name" value="Nuclear_hormone_rcpt_NR1"/>
</dbReference>
<dbReference type="Ensembl" id="ENSNMLT00000023657.1">
    <property type="protein sequence ID" value="ENSNMLP00000021090.1"/>
    <property type="gene ID" value="ENSNMLG00000013731.1"/>
</dbReference>
<evidence type="ECO:0000256" key="9">
    <source>
        <dbReference type="ARBA" id="ARBA00023242"/>
    </source>
</evidence>
<dbReference type="PRINTS" id="PR00398">
    <property type="entry name" value="STRDHORMONER"/>
</dbReference>
<evidence type="ECO:0000256" key="7">
    <source>
        <dbReference type="ARBA" id="ARBA00023163"/>
    </source>
</evidence>
<keyword evidence="9 10" id="KW-0539">Nucleus</keyword>
<dbReference type="GO" id="GO:0000122">
    <property type="term" value="P:negative regulation of transcription by RNA polymerase II"/>
    <property type="evidence" value="ECO:0007669"/>
    <property type="project" value="TreeGrafter"/>
</dbReference>
<reference evidence="14" key="2">
    <citation type="submission" date="2025-09" db="UniProtKB">
        <authorList>
            <consortium name="Ensembl"/>
        </authorList>
    </citation>
    <scope>IDENTIFICATION</scope>
</reference>
<dbReference type="Proteomes" id="UP000694523">
    <property type="component" value="Unplaced"/>
</dbReference>
<evidence type="ECO:0000256" key="1">
    <source>
        <dbReference type="ARBA" id="ARBA00004496"/>
    </source>
</evidence>
<dbReference type="InterPro" id="IPR001723">
    <property type="entry name" value="Nuclear_hrmn_rcpt"/>
</dbReference>
<sequence>ICARCLAGVITYISSSSSSSSPESCHSDSSNGSYQSSSPPHGSSPSRASGPPPKCLRQLNGLVLPCKVCGDVASGFHYGVHACEGCKGFFRRSIQQNIQYKKCLLNENCPIMRISRNRCQQCRFKKCLMVGMSRDAVRFGRIPKREKQRMLLEMQSAMNNMMNSDLQSPTGSSSSPSSSPRSSQSDSSSDPEPSVSMDTSSASSSASDSGEEEVIGSVTRAHQETFMYNQEPPPTDNSTDWNHHNTMITMETLPNPQPQDTSACPFKASCPVPGALEAPGHRAYGRPVWRGGNRMHLVCPMNLSPHVDPDKSGHSVWEEFSHSFTPAVREVVEFAKKIPGFRELSQHDQVSLLKAGTFEVLVVRFASLFDYSVDCLRAMGAGDLLNSMFDFSEKLMNLGLSDEEMSLFTAVVLVSADRSGIENVNSVEALQETLIRALRGLIIKNHPNEAAIFTKLLLKLPDLRSLNNMHSEQLLAFKVHS</sequence>
<dbReference type="GO" id="GO:0005634">
    <property type="term" value="C:nucleus"/>
    <property type="evidence" value="ECO:0007669"/>
    <property type="project" value="UniProtKB-SubCell"/>
</dbReference>
<dbReference type="GO" id="GO:0004879">
    <property type="term" value="F:nuclear receptor activity"/>
    <property type="evidence" value="ECO:0007669"/>
    <property type="project" value="TreeGrafter"/>
</dbReference>
<dbReference type="FunFam" id="3.30.50.10:FF:000013">
    <property type="entry name" value="Nuclear receptor subfamily 1 group D member 2"/>
    <property type="match status" value="1"/>
</dbReference>
<feature type="domain" description="NR LBD" evidence="13">
    <location>
        <begin position="210"/>
        <end position="481"/>
    </location>
</feature>
<keyword evidence="15" id="KW-1185">Reference proteome</keyword>
<evidence type="ECO:0000256" key="6">
    <source>
        <dbReference type="ARBA" id="ARBA00023125"/>
    </source>
</evidence>
<evidence type="ECO:0000259" key="12">
    <source>
        <dbReference type="PROSITE" id="PS51030"/>
    </source>
</evidence>
<dbReference type="PROSITE" id="PS00031">
    <property type="entry name" value="NUCLEAR_REC_DBD_1"/>
    <property type="match status" value="1"/>
</dbReference>
<dbReference type="GO" id="GO:0008270">
    <property type="term" value="F:zinc ion binding"/>
    <property type="evidence" value="ECO:0007669"/>
    <property type="project" value="UniProtKB-KW"/>
</dbReference>
<feature type="region of interest" description="Disordered" evidence="11">
    <location>
        <begin position="14"/>
        <end position="51"/>
    </location>
</feature>
<feature type="region of interest" description="Disordered" evidence="11">
    <location>
        <begin position="162"/>
        <end position="216"/>
    </location>
</feature>
<dbReference type="PROSITE" id="PS51030">
    <property type="entry name" value="NUCLEAR_REC_DBD_2"/>
    <property type="match status" value="1"/>
</dbReference>
<dbReference type="Pfam" id="PF00104">
    <property type="entry name" value="Hormone_recep"/>
    <property type="match status" value="2"/>
</dbReference>
<evidence type="ECO:0000256" key="5">
    <source>
        <dbReference type="ARBA" id="ARBA00023015"/>
    </source>
</evidence>